<sequence length="265" mass="30064">MKKTNRFTLLLLCISMLVVVLFMGIKSIWPTKEAKTHDAKQGEVHKQEKPAEKKPHKEETSDSKENAVPAITPISMDDALFIGDSRTVGLMEYSQIPEADYFCSVGMSVFNIHDEAVSVPNVGKLTLTELLNNKTYKKIYIMLGINEMGYKFENILAKYEELIDFVKEKEAAADIILLGNLHVTQSRSQSDEVFNNAAINRLNQALSKLAKKKKIAYFDANVLFDDENGALAQDKSSDDTHLYAKYYEEWGKWIKEQTALLLKEE</sequence>
<comment type="caution">
    <text evidence="3">The sequence shown here is derived from an EMBL/GenBank/DDBJ whole genome shotgun (WGS) entry which is preliminary data.</text>
</comment>
<dbReference type="GeneID" id="92792374"/>
<feature type="region of interest" description="Disordered" evidence="1">
    <location>
        <begin position="36"/>
        <end position="66"/>
    </location>
</feature>
<dbReference type="Pfam" id="PF13472">
    <property type="entry name" value="Lipase_GDSL_2"/>
    <property type="match status" value="1"/>
</dbReference>
<proteinExistence type="predicted"/>
<dbReference type="InterPro" id="IPR036514">
    <property type="entry name" value="SGNH_hydro_sf"/>
</dbReference>
<dbReference type="RefSeq" id="WP_050750062.1">
    <property type="nucleotide sequence ID" value="NZ_CABKNA010000019.1"/>
</dbReference>
<feature type="compositionally biased region" description="Basic and acidic residues" evidence="1">
    <location>
        <begin position="36"/>
        <end position="65"/>
    </location>
</feature>
<evidence type="ECO:0000259" key="2">
    <source>
        <dbReference type="Pfam" id="PF13472"/>
    </source>
</evidence>
<evidence type="ECO:0000313" key="4">
    <source>
        <dbReference type="Proteomes" id="UP000284868"/>
    </source>
</evidence>
<protein>
    <recommendedName>
        <fullName evidence="2">SGNH hydrolase-type esterase domain-containing protein</fullName>
    </recommendedName>
</protein>
<reference evidence="3 4" key="1">
    <citation type="submission" date="2018-08" db="EMBL/GenBank/DDBJ databases">
        <title>A genome reference for cultivated species of the human gut microbiota.</title>
        <authorList>
            <person name="Zou Y."/>
            <person name="Xue W."/>
            <person name="Luo G."/>
        </authorList>
    </citation>
    <scope>NUCLEOTIDE SEQUENCE [LARGE SCALE GENOMIC DNA]</scope>
    <source>
        <strain evidence="3 4">AF35-6BH</strain>
    </source>
</reference>
<dbReference type="EMBL" id="QRPK01000002">
    <property type="protein sequence ID" value="RHM15208.1"/>
    <property type="molecule type" value="Genomic_DNA"/>
</dbReference>
<dbReference type="Gene3D" id="3.40.50.1110">
    <property type="entry name" value="SGNH hydrolase"/>
    <property type="match status" value="1"/>
</dbReference>
<dbReference type="AlphaFoldDB" id="A0A415PR31"/>
<gene>
    <name evidence="3" type="ORF">DWZ83_00690</name>
</gene>
<organism evidence="3 4">
    <name type="scientific">Amedibacillus dolichus</name>
    <dbReference type="NCBI Taxonomy" id="31971"/>
    <lineage>
        <taxon>Bacteria</taxon>
        <taxon>Bacillati</taxon>
        <taxon>Bacillota</taxon>
        <taxon>Erysipelotrichia</taxon>
        <taxon>Erysipelotrichales</taxon>
        <taxon>Erysipelotrichaceae</taxon>
        <taxon>Amedibacillus</taxon>
    </lineage>
</organism>
<dbReference type="Proteomes" id="UP000284868">
    <property type="component" value="Unassembled WGS sequence"/>
</dbReference>
<evidence type="ECO:0000313" key="3">
    <source>
        <dbReference type="EMBL" id="RHM15208.1"/>
    </source>
</evidence>
<keyword evidence="4" id="KW-1185">Reference proteome</keyword>
<accession>A0A415PR31</accession>
<evidence type="ECO:0000256" key="1">
    <source>
        <dbReference type="SAM" id="MobiDB-lite"/>
    </source>
</evidence>
<feature type="domain" description="SGNH hydrolase-type esterase" evidence="2">
    <location>
        <begin position="82"/>
        <end position="247"/>
    </location>
</feature>
<dbReference type="OrthoDB" id="1650541at2"/>
<name>A0A415PR31_9FIRM</name>
<dbReference type="InterPro" id="IPR013830">
    <property type="entry name" value="SGNH_hydro"/>
</dbReference>
<dbReference type="SUPFAM" id="SSF52266">
    <property type="entry name" value="SGNH hydrolase"/>
    <property type="match status" value="1"/>
</dbReference>